<evidence type="ECO:0000259" key="6">
    <source>
        <dbReference type="SMART" id="SM00983"/>
    </source>
</evidence>
<keyword evidence="1" id="KW-0808">Transferase</keyword>
<evidence type="ECO:0000256" key="1">
    <source>
        <dbReference type="ARBA" id="ARBA00022679"/>
    </source>
</evidence>
<dbReference type="PANTHER" id="PTHR41299:SF1">
    <property type="entry name" value="THIAMINE PYROPHOSPHOKINASE"/>
    <property type="match status" value="1"/>
</dbReference>
<dbReference type="Proteomes" id="UP000248795">
    <property type="component" value="Unassembled WGS sequence"/>
</dbReference>
<dbReference type="GO" id="GO:0004788">
    <property type="term" value="F:thiamine diphosphokinase activity"/>
    <property type="evidence" value="ECO:0007669"/>
    <property type="project" value="UniProtKB-UniRule"/>
</dbReference>
<dbReference type="GO" id="GO:0030975">
    <property type="term" value="F:thiamine binding"/>
    <property type="evidence" value="ECO:0007669"/>
    <property type="project" value="InterPro"/>
</dbReference>
<accession>A0A2W2BN35</accession>
<evidence type="ECO:0000313" key="8">
    <source>
        <dbReference type="Proteomes" id="UP000248795"/>
    </source>
</evidence>
<dbReference type="GO" id="GO:0006772">
    <property type="term" value="P:thiamine metabolic process"/>
    <property type="evidence" value="ECO:0007669"/>
    <property type="project" value="UniProtKB-UniRule"/>
</dbReference>
<keyword evidence="4" id="KW-0067">ATP-binding</keyword>
<name>A0A2W2BN35_9HYPH</name>
<dbReference type="SUPFAM" id="SSF63862">
    <property type="entry name" value="Thiamin pyrophosphokinase, substrate-binding domain"/>
    <property type="match status" value="1"/>
</dbReference>
<dbReference type="PANTHER" id="PTHR41299">
    <property type="entry name" value="THIAMINE PYROPHOSPHOKINASE"/>
    <property type="match status" value="1"/>
</dbReference>
<proteinExistence type="predicted"/>
<dbReference type="EMBL" id="QKVK01000003">
    <property type="protein sequence ID" value="PZF77257.1"/>
    <property type="molecule type" value="Genomic_DNA"/>
</dbReference>
<dbReference type="NCBIfam" id="TIGR01378">
    <property type="entry name" value="thi_PPkinase"/>
    <property type="match status" value="1"/>
</dbReference>
<dbReference type="InterPro" id="IPR007373">
    <property type="entry name" value="Thiamin_PyroPKinase_B1-bd"/>
</dbReference>
<dbReference type="CDD" id="cd07995">
    <property type="entry name" value="TPK"/>
    <property type="match status" value="1"/>
</dbReference>
<keyword evidence="8" id="KW-1185">Reference proteome</keyword>
<dbReference type="SMART" id="SM00983">
    <property type="entry name" value="TPK_B1_binding"/>
    <property type="match status" value="1"/>
</dbReference>
<evidence type="ECO:0000256" key="4">
    <source>
        <dbReference type="ARBA" id="ARBA00022840"/>
    </source>
</evidence>
<evidence type="ECO:0000256" key="2">
    <source>
        <dbReference type="ARBA" id="ARBA00022741"/>
    </source>
</evidence>
<protein>
    <recommendedName>
        <fullName evidence="5">Thiamine diphosphokinase</fullName>
        <ecNumber evidence="5">2.7.6.2</ecNumber>
    </recommendedName>
</protein>
<dbReference type="InterPro" id="IPR036759">
    <property type="entry name" value="TPK_catalytic_sf"/>
</dbReference>
<dbReference type="Pfam" id="PF04263">
    <property type="entry name" value="TPK_catalytic"/>
    <property type="match status" value="1"/>
</dbReference>
<dbReference type="InterPro" id="IPR006282">
    <property type="entry name" value="Thi_PPkinase"/>
</dbReference>
<dbReference type="InterPro" id="IPR007371">
    <property type="entry name" value="TPK_catalytic"/>
</dbReference>
<dbReference type="SUPFAM" id="SSF63999">
    <property type="entry name" value="Thiamin pyrophosphokinase, catalytic domain"/>
    <property type="match status" value="1"/>
</dbReference>
<comment type="caution">
    <text evidence="7">The sequence shown here is derived from an EMBL/GenBank/DDBJ whole genome shotgun (WGS) entry which is preliminary data.</text>
</comment>
<sequence>MTTFAILLGGDLSVTPRLKSQIRGARVIAADGGMMHAAALRVLPELWVGDFDSAGSELTVQYRDVPRETFPAEKDATDGAIAVAEAIRRGATEIVLLGGLGGQTDHTAGLLGQSIQIARQGIACLLTSGVEEAWPLVGGRMLVDLPQGTRLSIIPFTDLHGLDLAGVKWPLKDRDVPVGSTLTLSNVALGPVEIALAGGYGIAIAYPPQAADV</sequence>
<dbReference type="InterPro" id="IPR036371">
    <property type="entry name" value="TPK_B1-bd_sf"/>
</dbReference>
<dbReference type="InterPro" id="IPR053149">
    <property type="entry name" value="TPK"/>
</dbReference>
<evidence type="ECO:0000256" key="3">
    <source>
        <dbReference type="ARBA" id="ARBA00022777"/>
    </source>
</evidence>
<dbReference type="GO" id="GO:0016301">
    <property type="term" value="F:kinase activity"/>
    <property type="evidence" value="ECO:0007669"/>
    <property type="project" value="UniProtKB-KW"/>
</dbReference>
<keyword evidence="2" id="KW-0547">Nucleotide-binding</keyword>
<evidence type="ECO:0000313" key="7">
    <source>
        <dbReference type="EMBL" id="PZF77257.1"/>
    </source>
</evidence>
<reference evidence="8" key="1">
    <citation type="submission" date="2018-06" db="EMBL/GenBank/DDBJ databases">
        <title>Aestuariibacter litoralis strain KCTC 52945T.</title>
        <authorList>
            <person name="Li X."/>
            <person name="Salam N."/>
            <person name="Li J.-L."/>
            <person name="Chen Y.-M."/>
            <person name="Yang Z.-W."/>
            <person name="Zhang L.-Y."/>
            <person name="Han M.-X."/>
            <person name="Xiao M."/>
            <person name="Li W.-J."/>
        </authorList>
    </citation>
    <scope>NUCLEOTIDE SEQUENCE [LARGE SCALE GENOMIC DNA]</scope>
    <source>
        <strain evidence="8">KCTC 52945</strain>
    </source>
</reference>
<dbReference type="AlphaFoldDB" id="A0A2W2BN35"/>
<feature type="domain" description="Thiamin pyrophosphokinase thiamin-binding" evidence="6">
    <location>
        <begin position="139"/>
        <end position="202"/>
    </location>
</feature>
<gene>
    <name evidence="7" type="ORF">DK847_07980</name>
</gene>
<dbReference type="GO" id="GO:0005524">
    <property type="term" value="F:ATP binding"/>
    <property type="evidence" value="ECO:0007669"/>
    <property type="project" value="UniProtKB-KW"/>
</dbReference>
<dbReference type="RefSeq" id="WP_111197576.1">
    <property type="nucleotide sequence ID" value="NZ_QKVK01000003.1"/>
</dbReference>
<dbReference type="Pfam" id="PF04265">
    <property type="entry name" value="TPK_B1_binding"/>
    <property type="match status" value="1"/>
</dbReference>
<dbReference type="GO" id="GO:0009229">
    <property type="term" value="P:thiamine diphosphate biosynthetic process"/>
    <property type="evidence" value="ECO:0007669"/>
    <property type="project" value="InterPro"/>
</dbReference>
<organism evidence="7 8">
    <name type="scientific">Aestuariivirga litoralis</name>
    <dbReference type="NCBI Taxonomy" id="2650924"/>
    <lineage>
        <taxon>Bacteria</taxon>
        <taxon>Pseudomonadati</taxon>
        <taxon>Pseudomonadota</taxon>
        <taxon>Alphaproteobacteria</taxon>
        <taxon>Hyphomicrobiales</taxon>
        <taxon>Aestuariivirgaceae</taxon>
        <taxon>Aestuariivirga</taxon>
    </lineage>
</organism>
<dbReference type="Gene3D" id="3.40.50.10240">
    <property type="entry name" value="Thiamin pyrophosphokinase, catalytic domain"/>
    <property type="match status" value="1"/>
</dbReference>
<keyword evidence="3 7" id="KW-0418">Kinase</keyword>
<evidence type="ECO:0000256" key="5">
    <source>
        <dbReference type="NCBIfam" id="TIGR01378"/>
    </source>
</evidence>
<dbReference type="EC" id="2.7.6.2" evidence="5"/>